<accession>A0ABP3TQA4</accession>
<evidence type="ECO:0000313" key="2">
    <source>
        <dbReference type="EMBL" id="GAA0715203.1"/>
    </source>
</evidence>
<keyword evidence="1" id="KW-0732">Signal</keyword>
<sequence length="158" mass="17720">MRYAIIVAALFLCHAAIAREPYITYDKFEGVTKIIGGAPQKEGSPGLTFLAVVKNKKLRELTMGVDSKSDEWRYLKCRSLAWLINGKRVVVGEPEYDGDVGYKGVYEHLYVNLSRHLLQQMSVASSIEYKVCNDEIAVTDEGLENIQDFALSVDDALR</sequence>
<keyword evidence="3" id="KW-1185">Reference proteome</keyword>
<feature type="chain" id="PRO_5047243019" evidence="1">
    <location>
        <begin position="19"/>
        <end position="158"/>
    </location>
</feature>
<evidence type="ECO:0000313" key="3">
    <source>
        <dbReference type="Proteomes" id="UP001501523"/>
    </source>
</evidence>
<dbReference type="RefSeq" id="WP_343790508.1">
    <property type="nucleotide sequence ID" value="NZ_BAAAEU010000008.1"/>
</dbReference>
<evidence type="ECO:0000256" key="1">
    <source>
        <dbReference type="SAM" id="SignalP"/>
    </source>
</evidence>
<organism evidence="2 3">
    <name type="scientific">Dokdonella soli</name>
    <dbReference type="NCBI Taxonomy" id="529810"/>
    <lineage>
        <taxon>Bacteria</taxon>
        <taxon>Pseudomonadati</taxon>
        <taxon>Pseudomonadota</taxon>
        <taxon>Gammaproteobacteria</taxon>
        <taxon>Lysobacterales</taxon>
        <taxon>Rhodanobacteraceae</taxon>
        <taxon>Dokdonella</taxon>
    </lineage>
</organism>
<proteinExistence type="predicted"/>
<protein>
    <submittedName>
        <fullName evidence="2">Uncharacterized protein</fullName>
    </submittedName>
</protein>
<dbReference type="Proteomes" id="UP001501523">
    <property type="component" value="Unassembled WGS sequence"/>
</dbReference>
<gene>
    <name evidence="2" type="ORF">GCM10009105_20470</name>
</gene>
<reference evidence="3" key="1">
    <citation type="journal article" date="2019" name="Int. J. Syst. Evol. Microbiol.">
        <title>The Global Catalogue of Microorganisms (GCM) 10K type strain sequencing project: providing services to taxonomists for standard genome sequencing and annotation.</title>
        <authorList>
            <consortium name="The Broad Institute Genomics Platform"/>
            <consortium name="The Broad Institute Genome Sequencing Center for Infectious Disease"/>
            <person name="Wu L."/>
            <person name="Ma J."/>
        </authorList>
    </citation>
    <scope>NUCLEOTIDE SEQUENCE [LARGE SCALE GENOMIC DNA]</scope>
    <source>
        <strain evidence="3">JCM 15421</strain>
    </source>
</reference>
<dbReference type="EMBL" id="BAAAEU010000008">
    <property type="protein sequence ID" value="GAA0715203.1"/>
    <property type="molecule type" value="Genomic_DNA"/>
</dbReference>
<name>A0ABP3TQA4_9GAMM</name>
<comment type="caution">
    <text evidence="2">The sequence shown here is derived from an EMBL/GenBank/DDBJ whole genome shotgun (WGS) entry which is preliminary data.</text>
</comment>
<feature type="signal peptide" evidence="1">
    <location>
        <begin position="1"/>
        <end position="18"/>
    </location>
</feature>